<dbReference type="CDD" id="cd07521">
    <property type="entry name" value="HAD_FCP1-like"/>
    <property type="match status" value="1"/>
</dbReference>
<dbReference type="SMART" id="SM00577">
    <property type="entry name" value="CPDc"/>
    <property type="match status" value="1"/>
</dbReference>
<keyword evidence="1" id="KW-0496">Mitochondrion</keyword>
<feature type="transmembrane region" description="Helical" evidence="1">
    <location>
        <begin position="91"/>
        <end position="115"/>
    </location>
</feature>
<keyword evidence="1" id="KW-0812">Transmembrane</keyword>
<dbReference type="InterPro" id="IPR023214">
    <property type="entry name" value="HAD_sf"/>
</dbReference>
<dbReference type="PROSITE" id="PS50969">
    <property type="entry name" value="FCP1"/>
    <property type="match status" value="1"/>
</dbReference>
<reference evidence="5" key="1">
    <citation type="journal article" date="2011" name="Genome Res.">
        <title>Phylogeny-wide analysis of social amoeba genomes highlights ancient origins for complex intercellular communication.</title>
        <authorList>
            <person name="Heidel A.J."/>
            <person name="Lawal H.M."/>
            <person name="Felder M."/>
            <person name="Schilde C."/>
            <person name="Helps N.R."/>
            <person name="Tunggal B."/>
            <person name="Rivero F."/>
            <person name="John U."/>
            <person name="Schleicher M."/>
            <person name="Eichinger L."/>
            <person name="Platzer M."/>
            <person name="Noegel A.A."/>
            <person name="Schaap P."/>
            <person name="Gloeckner G."/>
        </authorList>
    </citation>
    <scope>NUCLEOTIDE SEQUENCE [LARGE SCALE GENOMIC DNA]</scope>
    <source>
        <strain evidence="5">SH3</strain>
    </source>
</reference>
<dbReference type="Gene3D" id="3.40.50.1000">
    <property type="entry name" value="HAD superfamily/HAD-like"/>
    <property type="match status" value="1"/>
</dbReference>
<dbReference type="PANTHER" id="PTHR12210">
    <property type="entry name" value="DULLARD PROTEIN PHOSPHATASE"/>
    <property type="match status" value="1"/>
</dbReference>
<dbReference type="AlphaFoldDB" id="F4QAG5"/>
<dbReference type="Pfam" id="PF03031">
    <property type="entry name" value="NIF"/>
    <property type="match status" value="1"/>
</dbReference>
<keyword evidence="1" id="KW-1133">Transmembrane helix</keyword>
<proteinExistence type="inferred from homology"/>
<evidence type="ECO:0000313" key="5">
    <source>
        <dbReference type="Proteomes" id="UP000007797"/>
    </source>
</evidence>
<dbReference type="SUPFAM" id="SSF56784">
    <property type="entry name" value="HAD-like"/>
    <property type="match status" value="1"/>
</dbReference>
<dbReference type="KEGG" id="dfa:DFA_10526"/>
<feature type="compositionally biased region" description="Basic and acidic residues" evidence="2">
    <location>
        <begin position="47"/>
        <end position="66"/>
    </location>
</feature>
<keyword evidence="1" id="KW-0813">Transport</keyword>
<protein>
    <recommendedName>
        <fullName evidence="1">Mitochondrial import inner membrane translocase subunit TIM50</fullName>
    </recommendedName>
</protein>
<evidence type="ECO:0000256" key="2">
    <source>
        <dbReference type="SAM" id="MobiDB-lite"/>
    </source>
</evidence>
<feature type="domain" description="FCP1 homology" evidence="3">
    <location>
        <begin position="181"/>
        <end position="321"/>
    </location>
</feature>
<dbReference type="InterPro" id="IPR050365">
    <property type="entry name" value="TIM50"/>
</dbReference>
<keyword evidence="1" id="KW-0653">Protein transport</keyword>
<comment type="similarity">
    <text evidence="1">Belongs to the TIM50 family.</text>
</comment>
<evidence type="ECO:0000259" key="3">
    <source>
        <dbReference type="PROSITE" id="PS50969"/>
    </source>
</evidence>
<keyword evidence="1" id="KW-0809">Transit peptide</keyword>
<name>F4QAG5_CACFS</name>
<keyword evidence="1" id="KW-0811">Translocation</keyword>
<dbReference type="OrthoDB" id="287041at2759"/>
<feature type="compositionally biased region" description="Basic and acidic residues" evidence="2">
    <location>
        <begin position="74"/>
        <end position="87"/>
    </location>
</feature>
<dbReference type="InterPro" id="IPR036412">
    <property type="entry name" value="HAD-like_sf"/>
</dbReference>
<keyword evidence="5" id="KW-1185">Reference proteome</keyword>
<dbReference type="STRING" id="1054147.F4QAG5"/>
<dbReference type="Proteomes" id="UP000007797">
    <property type="component" value="Unassembled WGS sequence"/>
</dbReference>
<dbReference type="RefSeq" id="XP_004354426.1">
    <property type="nucleotide sequence ID" value="XM_004354374.1"/>
</dbReference>
<organism evidence="4 5">
    <name type="scientific">Cavenderia fasciculata</name>
    <name type="common">Slime mold</name>
    <name type="synonym">Dictyostelium fasciculatum</name>
    <dbReference type="NCBI Taxonomy" id="261658"/>
    <lineage>
        <taxon>Eukaryota</taxon>
        <taxon>Amoebozoa</taxon>
        <taxon>Evosea</taxon>
        <taxon>Eumycetozoa</taxon>
        <taxon>Dictyostelia</taxon>
        <taxon>Acytosteliales</taxon>
        <taxon>Cavenderiaceae</taxon>
        <taxon>Cavenderia</taxon>
    </lineage>
</organism>
<evidence type="ECO:0000256" key="1">
    <source>
        <dbReference type="RuleBase" id="RU365079"/>
    </source>
</evidence>
<comment type="function">
    <text evidence="1">Essential component of the TIM23 complex, a complex that mediates the translocation of transit peptide-containing proteins across the mitochondrial inner membrane.</text>
</comment>
<accession>F4QAG5</accession>
<dbReference type="GO" id="GO:0015031">
    <property type="term" value="P:protein transport"/>
    <property type="evidence" value="ECO:0007669"/>
    <property type="project" value="UniProtKB-KW"/>
</dbReference>
<gene>
    <name evidence="4" type="ORF">DFA_10526</name>
</gene>
<feature type="region of interest" description="Disordered" evidence="2">
    <location>
        <begin position="36"/>
        <end position="87"/>
    </location>
</feature>
<dbReference type="InterPro" id="IPR004274">
    <property type="entry name" value="FCP1_dom"/>
</dbReference>
<evidence type="ECO:0000313" key="4">
    <source>
        <dbReference type="EMBL" id="EGG15684.1"/>
    </source>
</evidence>
<dbReference type="GeneID" id="14867504"/>
<dbReference type="EMBL" id="GL883026">
    <property type="protein sequence ID" value="EGG15684.1"/>
    <property type="molecule type" value="Genomic_DNA"/>
</dbReference>
<keyword evidence="1" id="KW-0472">Membrane</keyword>
<dbReference type="GO" id="GO:0005744">
    <property type="term" value="C:TIM23 mitochondrial import inner membrane translocase complex"/>
    <property type="evidence" value="ECO:0007669"/>
    <property type="project" value="UniProtKB-UniRule"/>
</dbReference>
<sequence>MFRSTVKFITNGATPRYSHLNSGIYSMSKAQLFYSTSNNNTNNKNNKNTETKEEKKENNNTKDKTNENNNNNDKTNENNNKTDDKTSRAKTVLSIASASFFTGVIFSATAGFMLYQYKKDISDEEKYELTKFQSVVLSEFAVPFREFFDNLFNNLRKYELFDQLFGPAEIHHILPAPLPKGLGREYTIVIDIDALSEISQRDKYPAIYKRAGYDYFLTNLAQHYEVILYTNQMQGPKTEQINFKLDPQHAYFTGQLHGDCGLKERGRYSKHVEMLNRDPSKVILLDSTPAYDHDNVINVGRFHPNQKDTTLVKLLPVLLDIGQKKADVKEALKCFHKKDSKGQTPDIEHAIREYTELNGMQKKNTNNSNKKLKMQEKHGLCMLNILLYALVTRNEE</sequence>
<comment type="subcellular location">
    <subcellularLocation>
        <location evidence="1">Mitochondrion inner membrane</location>
        <topology evidence="1">Single-pass membrane protein</topology>
    </subcellularLocation>
</comment>
<comment type="subunit">
    <text evidence="1">Component of the TIM23 complex.</text>
</comment>